<dbReference type="AlphaFoldDB" id="A0A7W6BSA3"/>
<dbReference type="PROSITE" id="PS50995">
    <property type="entry name" value="HTH_MARR_2"/>
    <property type="match status" value="1"/>
</dbReference>
<keyword evidence="2 5" id="KW-0238">DNA-binding</keyword>
<dbReference type="PANTHER" id="PTHR42756">
    <property type="entry name" value="TRANSCRIPTIONAL REGULATOR, MARR"/>
    <property type="match status" value="1"/>
</dbReference>
<dbReference type="PRINTS" id="PR00598">
    <property type="entry name" value="HTHMARR"/>
</dbReference>
<dbReference type="GO" id="GO:0003700">
    <property type="term" value="F:DNA-binding transcription factor activity"/>
    <property type="evidence" value="ECO:0007669"/>
    <property type="project" value="InterPro"/>
</dbReference>
<evidence type="ECO:0000256" key="2">
    <source>
        <dbReference type="ARBA" id="ARBA00023125"/>
    </source>
</evidence>
<evidence type="ECO:0000256" key="1">
    <source>
        <dbReference type="ARBA" id="ARBA00023015"/>
    </source>
</evidence>
<dbReference type="Proteomes" id="UP000571950">
    <property type="component" value="Unassembled WGS sequence"/>
</dbReference>
<dbReference type="InterPro" id="IPR036390">
    <property type="entry name" value="WH_DNA-bd_sf"/>
</dbReference>
<feature type="domain" description="HTH marR-type" evidence="4">
    <location>
        <begin position="1"/>
        <end position="140"/>
    </location>
</feature>
<evidence type="ECO:0000313" key="6">
    <source>
        <dbReference type="Proteomes" id="UP000571950"/>
    </source>
</evidence>
<proteinExistence type="predicted"/>
<protein>
    <submittedName>
        <fullName evidence="5">DNA-binding MarR family transcriptional regulator</fullName>
    </submittedName>
</protein>
<evidence type="ECO:0000256" key="3">
    <source>
        <dbReference type="ARBA" id="ARBA00023163"/>
    </source>
</evidence>
<sequence>MPEISLNLKLHIQLLKLTTLITQPMRDCVAKPHDLTIEDIKILICLIDHETLTGAEISELVAISPISASRSIASMIEKGWVKLRFDPNDRRRRPVVLTPKGLSVYRSLIPSMAGVADQLYAPFSDREKDFLHAAIKVILDSGIIHDS</sequence>
<dbReference type="RefSeq" id="WP_188072385.1">
    <property type="nucleotide sequence ID" value="NZ_BSPS01000062.1"/>
</dbReference>
<reference evidence="5 6" key="1">
    <citation type="submission" date="2020-08" db="EMBL/GenBank/DDBJ databases">
        <title>Genomic Encyclopedia of Type Strains, Phase IV (KMG-IV): sequencing the most valuable type-strain genomes for metagenomic binning, comparative biology and taxonomic classification.</title>
        <authorList>
            <person name="Goeker M."/>
        </authorList>
    </citation>
    <scope>NUCLEOTIDE SEQUENCE [LARGE SCALE GENOMIC DNA]</scope>
    <source>
        <strain evidence="5 6">DSM 26189</strain>
    </source>
</reference>
<dbReference type="InterPro" id="IPR036388">
    <property type="entry name" value="WH-like_DNA-bd_sf"/>
</dbReference>
<keyword evidence="6" id="KW-1185">Reference proteome</keyword>
<comment type="caution">
    <text evidence="5">The sequence shown here is derived from an EMBL/GenBank/DDBJ whole genome shotgun (WGS) entry which is preliminary data.</text>
</comment>
<dbReference type="PROSITE" id="PS01117">
    <property type="entry name" value="HTH_MARR_1"/>
    <property type="match status" value="1"/>
</dbReference>
<dbReference type="InterPro" id="IPR023187">
    <property type="entry name" value="Tscrpt_reg_MarR-type_CS"/>
</dbReference>
<dbReference type="PANTHER" id="PTHR42756:SF1">
    <property type="entry name" value="TRANSCRIPTIONAL REPRESSOR OF EMRAB OPERON"/>
    <property type="match status" value="1"/>
</dbReference>
<dbReference type="GO" id="GO:0003677">
    <property type="term" value="F:DNA binding"/>
    <property type="evidence" value="ECO:0007669"/>
    <property type="project" value="UniProtKB-KW"/>
</dbReference>
<dbReference type="EMBL" id="JACIDT010000008">
    <property type="protein sequence ID" value="MBB3926889.1"/>
    <property type="molecule type" value="Genomic_DNA"/>
</dbReference>
<organism evidence="5 6">
    <name type="scientific">Sphingobium jiangsuense</name>
    <dbReference type="NCBI Taxonomy" id="870476"/>
    <lineage>
        <taxon>Bacteria</taxon>
        <taxon>Pseudomonadati</taxon>
        <taxon>Pseudomonadota</taxon>
        <taxon>Alphaproteobacteria</taxon>
        <taxon>Sphingomonadales</taxon>
        <taxon>Sphingomonadaceae</taxon>
        <taxon>Sphingobium</taxon>
    </lineage>
</organism>
<name>A0A7W6BSA3_9SPHN</name>
<dbReference type="Pfam" id="PF12802">
    <property type="entry name" value="MarR_2"/>
    <property type="match status" value="1"/>
</dbReference>
<keyword evidence="1" id="KW-0805">Transcription regulation</keyword>
<dbReference type="Gene3D" id="1.10.10.10">
    <property type="entry name" value="Winged helix-like DNA-binding domain superfamily/Winged helix DNA-binding domain"/>
    <property type="match status" value="1"/>
</dbReference>
<dbReference type="InterPro" id="IPR000835">
    <property type="entry name" value="HTH_MarR-typ"/>
</dbReference>
<accession>A0A7W6BSA3</accession>
<dbReference type="SUPFAM" id="SSF46785">
    <property type="entry name" value="Winged helix' DNA-binding domain"/>
    <property type="match status" value="1"/>
</dbReference>
<evidence type="ECO:0000313" key="5">
    <source>
        <dbReference type="EMBL" id="MBB3926889.1"/>
    </source>
</evidence>
<dbReference type="SMART" id="SM00347">
    <property type="entry name" value="HTH_MARR"/>
    <property type="match status" value="1"/>
</dbReference>
<gene>
    <name evidence="5" type="ORF">GGR43_002612</name>
</gene>
<evidence type="ECO:0000259" key="4">
    <source>
        <dbReference type="PROSITE" id="PS50995"/>
    </source>
</evidence>
<keyword evidence="3" id="KW-0804">Transcription</keyword>